<gene>
    <name evidence="9" type="ORF">OTI717_LOCUS31125</name>
</gene>
<evidence type="ECO:0000313" key="10">
    <source>
        <dbReference type="Proteomes" id="UP000663823"/>
    </source>
</evidence>
<keyword evidence="4 6" id="KW-0520">NAD</keyword>
<keyword evidence="5" id="KW-0539">Nucleus</keyword>
<feature type="region of interest" description="Disordered" evidence="7">
    <location>
        <begin position="389"/>
        <end position="410"/>
    </location>
</feature>
<comment type="subcellular location">
    <subcellularLocation>
        <location evidence="1">Nucleus</location>
    </subcellularLocation>
</comment>
<dbReference type="PROSITE" id="PS51059">
    <property type="entry name" value="PARP_CATALYTIC"/>
    <property type="match status" value="1"/>
</dbReference>
<evidence type="ECO:0000256" key="3">
    <source>
        <dbReference type="ARBA" id="ARBA00022679"/>
    </source>
</evidence>
<proteinExistence type="predicted"/>
<dbReference type="Proteomes" id="UP000663823">
    <property type="component" value="Unassembled WGS sequence"/>
</dbReference>
<evidence type="ECO:0000256" key="5">
    <source>
        <dbReference type="ARBA" id="ARBA00023242"/>
    </source>
</evidence>
<dbReference type="GO" id="GO:0003950">
    <property type="term" value="F:NAD+ poly-ADP-ribosyltransferase activity"/>
    <property type="evidence" value="ECO:0007669"/>
    <property type="project" value="UniProtKB-UniRule"/>
</dbReference>
<dbReference type="EC" id="2.4.2.-" evidence="6"/>
<evidence type="ECO:0000256" key="2">
    <source>
        <dbReference type="ARBA" id="ARBA00022676"/>
    </source>
</evidence>
<feature type="domain" description="PARP catalytic" evidence="8">
    <location>
        <begin position="239"/>
        <end position="438"/>
    </location>
</feature>
<dbReference type="SUPFAM" id="SSF56399">
    <property type="entry name" value="ADP-ribosylation"/>
    <property type="match status" value="1"/>
</dbReference>
<organism evidence="9 10">
    <name type="scientific">Rotaria sordida</name>
    <dbReference type="NCBI Taxonomy" id="392033"/>
    <lineage>
        <taxon>Eukaryota</taxon>
        <taxon>Metazoa</taxon>
        <taxon>Spiralia</taxon>
        <taxon>Gnathifera</taxon>
        <taxon>Rotifera</taxon>
        <taxon>Eurotatoria</taxon>
        <taxon>Bdelloidea</taxon>
        <taxon>Philodinida</taxon>
        <taxon>Philodinidae</taxon>
        <taxon>Rotaria</taxon>
    </lineage>
</organism>
<dbReference type="GO" id="GO:0005634">
    <property type="term" value="C:nucleus"/>
    <property type="evidence" value="ECO:0007669"/>
    <property type="project" value="UniProtKB-SubCell"/>
</dbReference>
<protein>
    <recommendedName>
        <fullName evidence="6">Poly [ADP-ribose] polymerase</fullName>
        <shortName evidence="6">PARP</shortName>
        <ecNumber evidence="6">2.4.2.-</ecNumber>
    </recommendedName>
</protein>
<dbReference type="AlphaFoldDB" id="A0A819R9J1"/>
<dbReference type="InterPro" id="IPR052056">
    <property type="entry name" value="Mono-ARTD/PARP"/>
</dbReference>
<evidence type="ECO:0000256" key="7">
    <source>
        <dbReference type="SAM" id="MobiDB-lite"/>
    </source>
</evidence>
<dbReference type="Pfam" id="PF00644">
    <property type="entry name" value="PARP"/>
    <property type="match status" value="1"/>
</dbReference>
<evidence type="ECO:0000256" key="1">
    <source>
        <dbReference type="ARBA" id="ARBA00004123"/>
    </source>
</evidence>
<keyword evidence="3 6" id="KW-0808">Transferase</keyword>
<evidence type="ECO:0000256" key="4">
    <source>
        <dbReference type="ARBA" id="ARBA00023027"/>
    </source>
</evidence>
<dbReference type="GO" id="GO:0005737">
    <property type="term" value="C:cytoplasm"/>
    <property type="evidence" value="ECO:0007669"/>
    <property type="project" value="TreeGrafter"/>
</dbReference>
<dbReference type="PANTHER" id="PTHR14453:SF67">
    <property type="entry name" value="POLY [ADP-RIBOSE] POLYMERASE"/>
    <property type="match status" value="1"/>
</dbReference>
<dbReference type="InterPro" id="IPR012317">
    <property type="entry name" value="Poly(ADP-ribose)pol_cat_dom"/>
</dbReference>
<dbReference type="GO" id="GO:0003714">
    <property type="term" value="F:transcription corepressor activity"/>
    <property type="evidence" value="ECO:0007669"/>
    <property type="project" value="TreeGrafter"/>
</dbReference>
<dbReference type="GO" id="GO:0010629">
    <property type="term" value="P:negative regulation of gene expression"/>
    <property type="evidence" value="ECO:0007669"/>
    <property type="project" value="TreeGrafter"/>
</dbReference>
<dbReference type="Gene3D" id="3.90.228.10">
    <property type="match status" value="1"/>
</dbReference>
<keyword evidence="2 6" id="KW-0328">Glycosyltransferase</keyword>
<reference evidence="9" key="1">
    <citation type="submission" date="2021-02" db="EMBL/GenBank/DDBJ databases">
        <authorList>
            <person name="Nowell W R."/>
        </authorList>
    </citation>
    <scope>NUCLEOTIDE SEQUENCE</scope>
</reference>
<evidence type="ECO:0000313" key="9">
    <source>
        <dbReference type="EMBL" id="CAF4040976.1"/>
    </source>
</evidence>
<evidence type="ECO:0000259" key="8">
    <source>
        <dbReference type="PROSITE" id="PS51059"/>
    </source>
</evidence>
<accession>A0A819R9J1</accession>
<dbReference type="PANTHER" id="PTHR14453">
    <property type="entry name" value="PARP/ZINC FINGER CCCH TYPE DOMAIN CONTAINING PROTEIN"/>
    <property type="match status" value="1"/>
</dbReference>
<name>A0A819R9J1_9BILA</name>
<dbReference type="EMBL" id="CAJOAX010008731">
    <property type="protein sequence ID" value="CAF4040976.1"/>
    <property type="molecule type" value="Genomic_DNA"/>
</dbReference>
<comment type="caution">
    <text evidence="9">The sequence shown here is derived from an EMBL/GenBank/DDBJ whole genome shotgun (WGS) entry which is preliminary data.</text>
</comment>
<sequence>MDDAACNSFAREVVVDHRNTLVVDEDNYVMPCKLPSLKASWKWQDTDGECDALNTGILTNYQIHFYADLKRILINDPNALNKRLICGHQLKEASGYRRNIIRYPVVQEEDSPSVVYQPKPLDSYDLQAITTETAWDITGITNESVKQAEAAVRKAIDMATISEPFSINLSQDLEDHKEQLIKIAAQQRIEINFEQECSEQLRMTLKGLKANVFEAKLKIALYAQDILKTHADNADELRPPEEWGNQETECKLVEIPRDDPNFIRIETRMKETLDTVKIEKIERVQNVRMWSHYAFRRRELKKELHLMPNLQIEMELFHGTNNTQPSEVYNGEYGFDMTFCTSGKWGIGTYFAQKASYSCTGFDFKLPNGKRQVFLAQVLTGDVYDCPSDPSLRRPPKKNESVSGRRYNSVSGDTRGSKVYIVYENRLAYPAYLITFTC</sequence>
<evidence type="ECO:0000256" key="6">
    <source>
        <dbReference type="RuleBase" id="RU362114"/>
    </source>
</evidence>